<reference evidence="1" key="1">
    <citation type="submission" date="2022-12" db="EMBL/GenBank/DDBJ databases">
        <authorList>
            <person name="Brejova B."/>
        </authorList>
    </citation>
    <scope>NUCLEOTIDE SEQUENCE</scope>
</reference>
<dbReference type="OrthoDB" id="66510at2759"/>
<dbReference type="PANTHER" id="PTHR13618:SF1">
    <property type="entry name" value="PROTEIN ROGDI HOMOLOG"/>
    <property type="match status" value="1"/>
</dbReference>
<organism evidence="1 2">
    <name type="scientific">Candida verbasci</name>
    <dbReference type="NCBI Taxonomy" id="1227364"/>
    <lineage>
        <taxon>Eukaryota</taxon>
        <taxon>Fungi</taxon>
        <taxon>Dikarya</taxon>
        <taxon>Ascomycota</taxon>
        <taxon>Saccharomycotina</taxon>
        <taxon>Pichiomycetes</taxon>
        <taxon>Debaryomycetaceae</taxon>
        <taxon>Candida/Lodderomyces clade</taxon>
        <taxon>Candida</taxon>
    </lineage>
</organism>
<comment type="caution">
    <text evidence="1">The sequence shown here is derived from an EMBL/GenBank/DDBJ whole genome shotgun (WGS) entry which is preliminary data.</text>
</comment>
<name>A0A9W4TZV1_9ASCO</name>
<evidence type="ECO:0000313" key="2">
    <source>
        <dbReference type="Proteomes" id="UP001152885"/>
    </source>
</evidence>
<dbReference type="Proteomes" id="UP001152885">
    <property type="component" value="Unassembled WGS sequence"/>
</dbReference>
<dbReference type="PANTHER" id="PTHR13618">
    <property type="entry name" value="LEUCINE ZIPPER CONTAINING TRANSCRIPTION FACTOR LZF1"/>
    <property type="match status" value="1"/>
</dbReference>
<protein>
    <recommendedName>
        <fullName evidence="3">Regulator of V-ATPase in vacuolar membrane protein 2</fullName>
    </recommendedName>
</protein>
<dbReference type="EMBL" id="CANTUO010000007">
    <property type="protein sequence ID" value="CAI5760692.1"/>
    <property type="molecule type" value="Genomic_DNA"/>
</dbReference>
<dbReference type="AlphaFoldDB" id="A0A9W4TZV1"/>
<dbReference type="Pfam" id="PF10259">
    <property type="entry name" value="Rogdi_lz"/>
    <property type="match status" value="1"/>
</dbReference>
<dbReference type="InterPro" id="IPR028241">
    <property type="entry name" value="RAVE2/Rogdi"/>
</dbReference>
<dbReference type="GO" id="GO:0043291">
    <property type="term" value="C:RAVE complex"/>
    <property type="evidence" value="ECO:0007669"/>
    <property type="project" value="TreeGrafter"/>
</dbReference>
<keyword evidence="2" id="KW-1185">Reference proteome</keyword>
<proteinExistence type="predicted"/>
<gene>
    <name evidence="1" type="ORF">CANVERA_P5200</name>
</gene>
<accession>A0A9W4TZV1</accession>
<evidence type="ECO:0008006" key="3">
    <source>
        <dbReference type="Google" id="ProtNLM"/>
    </source>
</evidence>
<sequence>MSLSTTNTFIKQLEELQNKTNDAELHWYINEIIIPDIPQIIETLTMCLNLLIYNSPQEPNEKDRVEKGPEIKLPISSTKSETLKGIIVRDGPYITNLNLSIKEPHINKHIHKLSLKKPILLEQIIICQNSIENSISLVNKILKQVDITCDFHLSLISIFKNLLINIQSAKTNLQLPTDPNLVFPINITNGEDYEPILPPIMSLDFYISQAEICLDLKNLHRINEAPWCEIDDNGKSYVDKLRDEMKLPKSSQPSINETNKQVDKVLEKPKNNNNFLSFLKHRHEPMEYITRCITYNNMVVMVNCKIEVSSEDPILVSCFTKLDSIDYLISGYLNSINNLM</sequence>
<evidence type="ECO:0000313" key="1">
    <source>
        <dbReference type="EMBL" id="CAI5760692.1"/>
    </source>
</evidence>